<dbReference type="PANTHER" id="PTHR11533">
    <property type="entry name" value="PROTEASE M1 ZINC METALLOPROTEASE"/>
    <property type="match status" value="1"/>
</dbReference>
<feature type="domain" description="Aminopeptidase N-like N-terminal" evidence="1">
    <location>
        <begin position="5"/>
        <end position="163"/>
    </location>
</feature>
<proteinExistence type="predicted"/>
<dbReference type="GO" id="GO:0006508">
    <property type="term" value="P:proteolysis"/>
    <property type="evidence" value="ECO:0007669"/>
    <property type="project" value="TreeGrafter"/>
</dbReference>
<sequence length="163" mass="18352">MKIARYDLSFEFQKSSDYINGKEKISAHLNGEKLELDAVDIKIKSLLINGEPRKFSLDSKKGSVVIEGDFNGPCDIEVEFVAKVTDALRGMYRVRVNDHEFLTTDFEPTGARRLFPCVDRPQFKAEFQVSVVVDSDVNAISNMPIRGTTSVSGRKRIEFESTP</sequence>
<dbReference type="GO" id="GO:0005737">
    <property type="term" value="C:cytoplasm"/>
    <property type="evidence" value="ECO:0007669"/>
    <property type="project" value="TreeGrafter"/>
</dbReference>
<dbReference type="InterPro" id="IPR042097">
    <property type="entry name" value="Aminopeptidase_N-like_N_sf"/>
</dbReference>
<dbReference type="InterPro" id="IPR050344">
    <property type="entry name" value="Peptidase_M1_aminopeptidases"/>
</dbReference>
<dbReference type="EMBL" id="AUZY01007320">
    <property type="protein sequence ID" value="EQD50287.1"/>
    <property type="molecule type" value="Genomic_DNA"/>
</dbReference>
<organism evidence="2">
    <name type="scientific">mine drainage metagenome</name>
    <dbReference type="NCBI Taxonomy" id="410659"/>
    <lineage>
        <taxon>unclassified sequences</taxon>
        <taxon>metagenomes</taxon>
        <taxon>ecological metagenomes</taxon>
    </lineage>
</organism>
<dbReference type="GO" id="GO:0042277">
    <property type="term" value="F:peptide binding"/>
    <property type="evidence" value="ECO:0007669"/>
    <property type="project" value="TreeGrafter"/>
</dbReference>
<evidence type="ECO:0000259" key="1">
    <source>
        <dbReference type="Pfam" id="PF17900"/>
    </source>
</evidence>
<reference evidence="2" key="2">
    <citation type="journal article" date="2014" name="ISME J.">
        <title>Microbial stratification in low pH oxic and suboxic macroscopic growths along an acid mine drainage.</title>
        <authorList>
            <person name="Mendez-Garcia C."/>
            <person name="Mesa V."/>
            <person name="Sprenger R.R."/>
            <person name="Richter M."/>
            <person name="Diez M.S."/>
            <person name="Solano J."/>
            <person name="Bargiela R."/>
            <person name="Golyshina O.V."/>
            <person name="Manteca A."/>
            <person name="Ramos J.L."/>
            <person name="Gallego J.R."/>
            <person name="Llorente I."/>
            <person name="Martins Dos Santos V.A."/>
            <person name="Jensen O.N."/>
            <person name="Pelaez A.I."/>
            <person name="Sanchez J."/>
            <person name="Ferrer M."/>
        </authorList>
    </citation>
    <scope>NUCLEOTIDE SEQUENCE</scope>
</reference>
<dbReference type="Pfam" id="PF17900">
    <property type="entry name" value="Peptidase_M1_N"/>
    <property type="match status" value="1"/>
</dbReference>
<protein>
    <submittedName>
        <fullName evidence="2">Protein containing Peptidase M1, membrane alanine aminopeptidase</fullName>
        <ecNumber evidence="2">3.-.-.-</ecNumber>
    </submittedName>
</protein>
<dbReference type="GO" id="GO:0043171">
    <property type="term" value="P:peptide catabolic process"/>
    <property type="evidence" value="ECO:0007669"/>
    <property type="project" value="TreeGrafter"/>
</dbReference>
<dbReference type="GO" id="GO:0070006">
    <property type="term" value="F:metalloaminopeptidase activity"/>
    <property type="evidence" value="ECO:0007669"/>
    <property type="project" value="TreeGrafter"/>
</dbReference>
<dbReference type="GO" id="GO:0008270">
    <property type="term" value="F:zinc ion binding"/>
    <property type="evidence" value="ECO:0007669"/>
    <property type="project" value="TreeGrafter"/>
</dbReference>
<dbReference type="EC" id="3.-.-.-" evidence="2"/>
<keyword evidence="2" id="KW-0645">Protease</keyword>
<name>T1A066_9ZZZZ</name>
<feature type="non-terminal residue" evidence="2">
    <location>
        <position position="163"/>
    </location>
</feature>
<dbReference type="AlphaFoldDB" id="T1A066"/>
<dbReference type="Gene3D" id="2.60.40.1730">
    <property type="entry name" value="tricorn interacting facor f3 domain"/>
    <property type="match status" value="1"/>
</dbReference>
<dbReference type="PANTHER" id="PTHR11533:SF174">
    <property type="entry name" value="PUROMYCIN-SENSITIVE AMINOPEPTIDASE-RELATED"/>
    <property type="match status" value="1"/>
</dbReference>
<reference evidence="2" key="1">
    <citation type="submission" date="2013-08" db="EMBL/GenBank/DDBJ databases">
        <authorList>
            <person name="Mendez C."/>
            <person name="Richter M."/>
            <person name="Ferrer M."/>
            <person name="Sanchez J."/>
        </authorList>
    </citation>
    <scope>NUCLEOTIDE SEQUENCE</scope>
</reference>
<evidence type="ECO:0000313" key="2">
    <source>
        <dbReference type="EMBL" id="EQD50287.1"/>
    </source>
</evidence>
<keyword evidence="2" id="KW-0378">Hydrolase</keyword>
<gene>
    <name evidence="2" type="ORF">B1B_11293</name>
</gene>
<keyword evidence="2" id="KW-0031">Aminopeptidase</keyword>
<dbReference type="SUPFAM" id="SSF63737">
    <property type="entry name" value="Leukotriene A4 hydrolase N-terminal domain"/>
    <property type="match status" value="1"/>
</dbReference>
<dbReference type="GO" id="GO:0016020">
    <property type="term" value="C:membrane"/>
    <property type="evidence" value="ECO:0007669"/>
    <property type="project" value="TreeGrafter"/>
</dbReference>
<accession>T1A066</accession>
<comment type="caution">
    <text evidence="2">The sequence shown here is derived from an EMBL/GenBank/DDBJ whole genome shotgun (WGS) entry which is preliminary data.</text>
</comment>
<dbReference type="GO" id="GO:0005615">
    <property type="term" value="C:extracellular space"/>
    <property type="evidence" value="ECO:0007669"/>
    <property type="project" value="TreeGrafter"/>
</dbReference>
<dbReference type="InterPro" id="IPR045357">
    <property type="entry name" value="Aminopeptidase_N-like_N"/>
</dbReference>